<name>A0ABY9QKE2_9PSED</name>
<dbReference type="GeneID" id="32805078"/>
<dbReference type="InterPro" id="IPR035965">
    <property type="entry name" value="PAS-like_dom_sf"/>
</dbReference>
<protein>
    <submittedName>
        <fullName evidence="5">EAL domain-containing protein</fullName>
    </submittedName>
</protein>
<dbReference type="SUPFAM" id="SSF55073">
    <property type="entry name" value="Nucleotide cyclase"/>
    <property type="match status" value="1"/>
</dbReference>
<dbReference type="SMART" id="SM00267">
    <property type="entry name" value="GGDEF"/>
    <property type="match status" value="1"/>
</dbReference>
<dbReference type="PROSITE" id="PS50112">
    <property type="entry name" value="PAS"/>
    <property type="match status" value="1"/>
</dbReference>
<reference evidence="5 6" key="1">
    <citation type="submission" date="2023-08" db="EMBL/GenBank/DDBJ databases">
        <title>Complete Genome Sequence of Pseudomonas entomophila TVIN A01.</title>
        <authorList>
            <person name="Shelke T."/>
            <person name="Mahar N.S."/>
            <person name="Gupta I."/>
            <person name="Gupta V."/>
        </authorList>
    </citation>
    <scope>NUCLEOTIDE SEQUENCE [LARGE SCALE GENOMIC DNA]</scope>
    <source>
        <strain evidence="5 6">TVIN-A01</strain>
    </source>
</reference>
<dbReference type="InterPro" id="IPR035919">
    <property type="entry name" value="EAL_sf"/>
</dbReference>
<evidence type="ECO:0000259" key="3">
    <source>
        <dbReference type="PROSITE" id="PS50883"/>
    </source>
</evidence>
<feature type="domain" description="PAC" evidence="2">
    <location>
        <begin position="71"/>
        <end position="126"/>
    </location>
</feature>
<keyword evidence="6" id="KW-1185">Reference proteome</keyword>
<dbReference type="InterPro" id="IPR001610">
    <property type="entry name" value="PAC"/>
</dbReference>
<dbReference type="SMART" id="SM00052">
    <property type="entry name" value="EAL"/>
    <property type="match status" value="1"/>
</dbReference>
<dbReference type="InterPro" id="IPR000014">
    <property type="entry name" value="PAS"/>
</dbReference>
<dbReference type="CDD" id="cd01949">
    <property type="entry name" value="GGDEF"/>
    <property type="match status" value="1"/>
</dbReference>
<feature type="domain" description="EAL" evidence="3">
    <location>
        <begin position="300"/>
        <end position="554"/>
    </location>
</feature>
<feature type="domain" description="PAS" evidence="1">
    <location>
        <begin position="19"/>
        <end position="44"/>
    </location>
</feature>
<dbReference type="InterPro" id="IPR052155">
    <property type="entry name" value="Biofilm_reg_signaling"/>
</dbReference>
<accession>A0ABY9QKE2</accession>
<dbReference type="InterPro" id="IPR000700">
    <property type="entry name" value="PAS-assoc_C"/>
</dbReference>
<dbReference type="EMBL" id="CP132921">
    <property type="protein sequence ID" value="WMW04510.1"/>
    <property type="molecule type" value="Genomic_DNA"/>
</dbReference>
<dbReference type="CDD" id="cd01948">
    <property type="entry name" value="EAL"/>
    <property type="match status" value="1"/>
</dbReference>
<dbReference type="PROSITE" id="PS50887">
    <property type="entry name" value="GGDEF"/>
    <property type="match status" value="1"/>
</dbReference>
<dbReference type="NCBIfam" id="TIGR00254">
    <property type="entry name" value="GGDEF"/>
    <property type="match status" value="1"/>
</dbReference>
<dbReference type="InterPro" id="IPR029787">
    <property type="entry name" value="Nucleotide_cyclase"/>
</dbReference>
<dbReference type="Proteomes" id="UP001183127">
    <property type="component" value="Chromosome"/>
</dbReference>
<evidence type="ECO:0000259" key="1">
    <source>
        <dbReference type="PROSITE" id="PS50112"/>
    </source>
</evidence>
<dbReference type="Gene3D" id="3.30.450.20">
    <property type="entry name" value="PAS domain"/>
    <property type="match status" value="1"/>
</dbReference>
<dbReference type="PANTHER" id="PTHR44757">
    <property type="entry name" value="DIGUANYLATE CYCLASE DGCP"/>
    <property type="match status" value="1"/>
</dbReference>
<sequence>MDDIYRAAVDAAAIFSETDLQGRITYVNQQFCSISGYSREELLGANHRILNSGLHEPAFFLDMWNALAGGRVWKGEICNRAKDGSLYWVDSTMVPLVDPHTGQVRKYVSIRFDVTEKRQLLHTLQWRVGHDVLTGLPNRAYLSDLLNQALAFSRREHIPLAVCMLDLDGFKAVNDGYGHATGDLLLVEVAQRLQGILRGGDAVARLSGDEFVLILRHIEGPRQLHAALQRVLLALAAPYVVRDHVLTLSASIGVTLFPQDDEDADTLVRHADQAMYVAKQRGRNRYHLFDVSQELELKATHQTVAQVRQAMREGELCLYYQPKVNMRSGQVIGFEALLRWMHPSKGPVPPGEFLPLVEQTDLIVELGEWVIDQALTQLGQWQRDQRGWSLSVNIAARQLQRGDFSERLAQLLGRHPGVDPAQLDLEIVESVAIDNLARVGHCLDACRALGVRFSLDDFGTGYSSLSYLKRLPAQTIKIDKSFVRDILQDHDDLALTAAVIGLARAFGREVIAEGVETVEHGRMLMGLGCELAQGYGIARPMPADEVPGWVVDYHQPPEWRVG</sequence>
<evidence type="ECO:0000313" key="5">
    <source>
        <dbReference type="EMBL" id="WMW04510.1"/>
    </source>
</evidence>
<dbReference type="Pfam" id="PF00563">
    <property type="entry name" value="EAL"/>
    <property type="match status" value="1"/>
</dbReference>
<dbReference type="Gene3D" id="3.20.20.450">
    <property type="entry name" value="EAL domain"/>
    <property type="match status" value="1"/>
</dbReference>
<gene>
    <name evidence="5" type="ORF">RAH46_19510</name>
</gene>
<dbReference type="SUPFAM" id="SSF55785">
    <property type="entry name" value="PYP-like sensor domain (PAS domain)"/>
    <property type="match status" value="1"/>
</dbReference>
<dbReference type="CDD" id="cd00130">
    <property type="entry name" value="PAS"/>
    <property type="match status" value="1"/>
</dbReference>
<dbReference type="SUPFAM" id="SSF141868">
    <property type="entry name" value="EAL domain-like"/>
    <property type="match status" value="1"/>
</dbReference>
<dbReference type="SMART" id="SM00091">
    <property type="entry name" value="PAS"/>
    <property type="match status" value="1"/>
</dbReference>
<evidence type="ECO:0000259" key="2">
    <source>
        <dbReference type="PROSITE" id="PS50113"/>
    </source>
</evidence>
<dbReference type="InterPro" id="IPR043128">
    <property type="entry name" value="Rev_trsase/Diguanyl_cyclase"/>
</dbReference>
<evidence type="ECO:0000313" key="6">
    <source>
        <dbReference type="Proteomes" id="UP001183127"/>
    </source>
</evidence>
<feature type="domain" description="GGDEF" evidence="4">
    <location>
        <begin position="158"/>
        <end position="291"/>
    </location>
</feature>
<evidence type="ECO:0000259" key="4">
    <source>
        <dbReference type="PROSITE" id="PS50887"/>
    </source>
</evidence>
<dbReference type="Pfam" id="PF13426">
    <property type="entry name" value="PAS_9"/>
    <property type="match status" value="1"/>
</dbReference>
<dbReference type="Pfam" id="PF00990">
    <property type="entry name" value="GGDEF"/>
    <property type="match status" value="1"/>
</dbReference>
<dbReference type="Gene3D" id="3.30.70.270">
    <property type="match status" value="1"/>
</dbReference>
<dbReference type="NCBIfam" id="TIGR00229">
    <property type="entry name" value="sensory_box"/>
    <property type="match status" value="1"/>
</dbReference>
<dbReference type="PROSITE" id="PS50113">
    <property type="entry name" value="PAC"/>
    <property type="match status" value="1"/>
</dbReference>
<dbReference type="InterPro" id="IPR000160">
    <property type="entry name" value="GGDEF_dom"/>
</dbReference>
<organism evidence="5 6">
    <name type="scientific">Pseudomonas entomophila</name>
    <dbReference type="NCBI Taxonomy" id="312306"/>
    <lineage>
        <taxon>Bacteria</taxon>
        <taxon>Pseudomonadati</taxon>
        <taxon>Pseudomonadota</taxon>
        <taxon>Gammaproteobacteria</taxon>
        <taxon>Pseudomonadales</taxon>
        <taxon>Pseudomonadaceae</taxon>
        <taxon>Pseudomonas</taxon>
    </lineage>
</organism>
<dbReference type="SMART" id="SM00086">
    <property type="entry name" value="PAC"/>
    <property type="match status" value="1"/>
</dbReference>
<dbReference type="RefSeq" id="WP_011533100.1">
    <property type="nucleotide sequence ID" value="NZ_CP132921.1"/>
</dbReference>
<dbReference type="PANTHER" id="PTHR44757:SF2">
    <property type="entry name" value="BIOFILM ARCHITECTURE MAINTENANCE PROTEIN MBAA"/>
    <property type="match status" value="1"/>
</dbReference>
<proteinExistence type="predicted"/>
<dbReference type="PROSITE" id="PS50883">
    <property type="entry name" value="EAL"/>
    <property type="match status" value="1"/>
</dbReference>
<dbReference type="InterPro" id="IPR001633">
    <property type="entry name" value="EAL_dom"/>
</dbReference>